<reference evidence="1 2" key="1">
    <citation type="journal article" date="2023" name="Microbiol. Spectr.">
        <title>Symbiosis of Carpenter Bees with Uncharacterized Lactic Acid Bacteria Showing NAD Auxotrophy.</title>
        <authorList>
            <person name="Kawasaki S."/>
            <person name="Ozawa K."/>
            <person name="Mori T."/>
            <person name="Yamamoto A."/>
            <person name="Ito M."/>
            <person name="Ohkuma M."/>
            <person name="Sakamoto M."/>
            <person name="Matsutani M."/>
        </authorList>
    </citation>
    <scope>NUCLEOTIDE SEQUENCE [LARGE SCALE GENOMIC DNA]</scope>
    <source>
        <strain evidence="1 2">KimC2</strain>
    </source>
</reference>
<dbReference type="RefSeq" id="WP_317695481.1">
    <property type="nucleotide sequence ID" value="NZ_AP026801.1"/>
</dbReference>
<dbReference type="EMBL" id="AP026801">
    <property type="protein sequence ID" value="BDR56898.1"/>
    <property type="molecule type" value="Genomic_DNA"/>
</dbReference>
<accession>A0AAU9DT31</accession>
<gene>
    <name evidence="1" type="ORF">KIMC2_14600</name>
</gene>
<dbReference type="Proteomes" id="UP001321804">
    <property type="component" value="Chromosome"/>
</dbReference>
<dbReference type="AlphaFoldDB" id="A0AAU9DT31"/>
<name>A0AAU9DT31_9LACO</name>
<organism evidence="1 2">
    <name type="scientific">Xylocopilactobacillus apis</name>
    <dbReference type="NCBI Taxonomy" id="2932183"/>
    <lineage>
        <taxon>Bacteria</taxon>
        <taxon>Bacillati</taxon>
        <taxon>Bacillota</taxon>
        <taxon>Bacilli</taxon>
        <taxon>Lactobacillales</taxon>
        <taxon>Lactobacillaceae</taxon>
        <taxon>Xylocopilactobacillus</taxon>
    </lineage>
</organism>
<proteinExistence type="predicted"/>
<dbReference type="KEGG" id="xak:KIMC2_14600"/>
<protein>
    <submittedName>
        <fullName evidence="1">Uncharacterized protein</fullName>
    </submittedName>
</protein>
<keyword evidence="2" id="KW-1185">Reference proteome</keyword>
<sequence length="124" mass="14271">MTKKIIFYWGLDDKAPYLRIGLVNEPTHDKALSRHEALDFISELAKSPYSIEQDEDMSKDDSLINIQTTKSSMEALEEVRDELVKLAFSKYMYVYKGDILRAFENKIMVTMALAKVITALTKED</sequence>
<evidence type="ECO:0000313" key="1">
    <source>
        <dbReference type="EMBL" id="BDR56898.1"/>
    </source>
</evidence>
<evidence type="ECO:0000313" key="2">
    <source>
        <dbReference type="Proteomes" id="UP001321804"/>
    </source>
</evidence>